<accession>A0ABS5BTW7</accession>
<dbReference type="RefSeq" id="WP_210655966.1">
    <property type="nucleotide sequence ID" value="NZ_JAGKQQ010000001.1"/>
</dbReference>
<feature type="region of interest" description="Disordered" evidence="1">
    <location>
        <begin position="1"/>
        <end position="25"/>
    </location>
</feature>
<organism evidence="2 3">
    <name type="scientific">Gemmata palustris</name>
    <dbReference type="NCBI Taxonomy" id="2822762"/>
    <lineage>
        <taxon>Bacteria</taxon>
        <taxon>Pseudomonadati</taxon>
        <taxon>Planctomycetota</taxon>
        <taxon>Planctomycetia</taxon>
        <taxon>Gemmatales</taxon>
        <taxon>Gemmataceae</taxon>
        <taxon>Gemmata</taxon>
    </lineage>
</organism>
<protein>
    <submittedName>
        <fullName evidence="2">Uncharacterized protein</fullName>
    </submittedName>
</protein>
<evidence type="ECO:0000313" key="2">
    <source>
        <dbReference type="EMBL" id="MBP3957164.1"/>
    </source>
</evidence>
<dbReference type="EMBL" id="JAGKQQ010000001">
    <property type="protein sequence ID" value="MBP3957164.1"/>
    <property type="molecule type" value="Genomic_DNA"/>
</dbReference>
<gene>
    <name evidence="2" type="ORF">J8F10_18025</name>
</gene>
<sequence length="58" mass="6041">MNDQTPKPTTPPAQTPPASALPAAKVPVSPTVLASGVTEKGRMLYAMYEKRFGKPAGS</sequence>
<comment type="caution">
    <text evidence="2">The sequence shown here is derived from an EMBL/GenBank/DDBJ whole genome shotgun (WGS) entry which is preliminary data.</text>
</comment>
<evidence type="ECO:0000313" key="3">
    <source>
        <dbReference type="Proteomes" id="UP000676565"/>
    </source>
</evidence>
<keyword evidence="3" id="KW-1185">Reference proteome</keyword>
<dbReference type="Proteomes" id="UP000676565">
    <property type="component" value="Unassembled WGS sequence"/>
</dbReference>
<reference evidence="2 3" key="1">
    <citation type="submission" date="2021-04" db="EMBL/GenBank/DDBJ databases">
        <authorList>
            <person name="Ivanova A."/>
        </authorList>
    </citation>
    <scope>NUCLEOTIDE SEQUENCE [LARGE SCALE GENOMIC DNA]</scope>
    <source>
        <strain evidence="2 3">G18</strain>
    </source>
</reference>
<proteinExistence type="predicted"/>
<name>A0ABS5BTW7_9BACT</name>
<evidence type="ECO:0000256" key="1">
    <source>
        <dbReference type="SAM" id="MobiDB-lite"/>
    </source>
</evidence>